<name>A0A182SA43_9DIPT</name>
<feature type="compositionally biased region" description="Polar residues" evidence="1">
    <location>
        <begin position="225"/>
        <end position="246"/>
    </location>
</feature>
<dbReference type="GO" id="GO:0043542">
    <property type="term" value="P:endothelial cell migration"/>
    <property type="evidence" value="ECO:0007669"/>
    <property type="project" value="TreeGrafter"/>
</dbReference>
<proteinExistence type="predicted"/>
<evidence type="ECO:0000313" key="2">
    <source>
        <dbReference type="EnsemblMetazoa" id="AMAM002700-PA"/>
    </source>
</evidence>
<protein>
    <submittedName>
        <fullName evidence="2">Uncharacterized protein</fullName>
    </submittedName>
</protein>
<dbReference type="GO" id="GO:0030424">
    <property type="term" value="C:axon"/>
    <property type="evidence" value="ECO:0007669"/>
    <property type="project" value="TreeGrafter"/>
</dbReference>
<dbReference type="PANTHER" id="PTHR13217">
    <property type="entry name" value="PLECKSTRIN HOMOLOGY DOMAIN-CONTAINING FAMILY G MEMBER 7"/>
    <property type="match status" value="1"/>
</dbReference>
<dbReference type="VEuPathDB" id="VectorBase:AMAM002700"/>
<accession>A0A182SA43</accession>
<feature type="compositionally biased region" description="Polar residues" evidence="1">
    <location>
        <begin position="171"/>
        <end position="181"/>
    </location>
</feature>
<reference evidence="3" key="1">
    <citation type="submission" date="2013-09" db="EMBL/GenBank/DDBJ databases">
        <title>The Genome Sequence of Anopheles maculatus species B.</title>
        <authorList>
            <consortium name="The Broad Institute Genomics Platform"/>
            <person name="Neafsey D.E."/>
            <person name="Besansky N."/>
            <person name="Howell P."/>
            <person name="Walton C."/>
            <person name="Young S.K."/>
            <person name="Zeng Q."/>
            <person name="Gargeya S."/>
            <person name="Fitzgerald M."/>
            <person name="Haas B."/>
            <person name="Abouelleil A."/>
            <person name="Allen A.W."/>
            <person name="Alvarado L."/>
            <person name="Arachchi H.M."/>
            <person name="Berlin A.M."/>
            <person name="Chapman S.B."/>
            <person name="Gainer-Dewar J."/>
            <person name="Goldberg J."/>
            <person name="Griggs A."/>
            <person name="Gujja S."/>
            <person name="Hansen M."/>
            <person name="Howarth C."/>
            <person name="Imamovic A."/>
            <person name="Ireland A."/>
            <person name="Larimer J."/>
            <person name="McCowan C."/>
            <person name="Murphy C."/>
            <person name="Pearson M."/>
            <person name="Poon T.W."/>
            <person name="Priest M."/>
            <person name="Roberts A."/>
            <person name="Saif S."/>
            <person name="Shea T."/>
            <person name="Sisk P."/>
            <person name="Sykes S."/>
            <person name="Wortman J."/>
            <person name="Nusbaum C."/>
            <person name="Birren B."/>
        </authorList>
    </citation>
    <scope>NUCLEOTIDE SEQUENCE [LARGE SCALE GENOMIC DNA]</scope>
    <source>
        <strain evidence="3">maculatus3</strain>
    </source>
</reference>
<dbReference type="GO" id="GO:0007266">
    <property type="term" value="P:Rho protein signal transduction"/>
    <property type="evidence" value="ECO:0007669"/>
    <property type="project" value="TreeGrafter"/>
</dbReference>
<dbReference type="InterPro" id="IPR040181">
    <property type="entry name" value="PKHG5/7"/>
</dbReference>
<evidence type="ECO:0000313" key="3">
    <source>
        <dbReference type="Proteomes" id="UP000075901"/>
    </source>
</evidence>
<dbReference type="EnsemblMetazoa" id="AMAM002700-RA">
    <property type="protein sequence ID" value="AMAM002700-PA"/>
    <property type="gene ID" value="AMAM002700"/>
</dbReference>
<dbReference type="GO" id="GO:0030139">
    <property type="term" value="C:endocytic vesicle"/>
    <property type="evidence" value="ECO:0007669"/>
    <property type="project" value="TreeGrafter"/>
</dbReference>
<feature type="region of interest" description="Disordered" evidence="1">
    <location>
        <begin position="167"/>
        <end position="209"/>
    </location>
</feature>
<dbReference type="PANTHER" id="PTHR13217:SF11">
    <property type="entry name" value="PLECKSTRIN HOMOLOGY DOMAIN-CONTAINING FAMILY G MEMBER 5"/>
    <property type="match status" value="1"/>
</dbReference>
<evidence type="ECO:0000256" key="1">
    <source>
        <dbReference type="SAM" id="MobiDB-lite"/>
    </source>
</evidence>
<feature type="compositionally biased region" description="Low complexity" evidence="1">
    <location>
        <begin position="182"/>
        <end position="209"/>
    </location>
</feature>
<dbReference type="Proteomes" id="UP000075901">
    <property type="component" value="Unassembled WGS sequence"/>
</dbReference>
<dbReference type="GO" id="GO:0005886">
    <property type="term" value="C:plasma membrane"/>
    <property type="evidence" value="ECO:0007669"/>
    <property type="project" value="TreeGrafter"/>
</dbReference>
<organism evidence="2 3">
    <name type="scientific">Anopheles maculatus</name>
    <dbReference type="NCBI Taxonomy" id="74869"/>
    <lineage>
        <taxon>Eukaryota</taxon>
        <taxon>Metazoa</taxon>
        <taxon>Ecdysozoa</taxon>
        <taxon>Arthropoda</taxon>
        <taxon>Hexapoda</taxon>
        <taxon>Insecta</taxon>
        <taxon>Pterygota</taxon>
        <taxon>Neoptera</taxon>
        <taxon>Endopterygota</taxon>
        <taxon>Diptera</taxon>
        <taxon>Nematocera</taxon>
        <taxon>Culicoidea</taxon>
        <taxon>Culicidae</taxon>
        <taxon>Anophelinae</taxon>
        <taxon>Anopheles</taxon>
        <taxon>Anopheles maculatus group</taxon>
    </lineage>
</organism>
<keyword evidence="3" id="KW-1185">Reference proteome</keyword>
<feature type="region of interest" description="Disordered" evidence="1">
    <location>
        <begin position="224"/>
        <end position="246"/>
    </location>
</feature>
<sequence>MTDRLMVQLKDQAIYCCYVNELNMVIAAFTLQSPKAQHCGSVDLNESKQVSIDFEKTNSLSSDEGAGVGSTMAGSGLVMMHSKYGPGSSRKPKNTVCTMQTKSSNSLTVQPYSGLGQSMPNLNLNSIQNRATLRRGFAFSTSIKNPPLIKTRNVASQQSFTLSQQQSFNSASLGQHQQQCLPSSSTMSNSTTNNAGTNPANEPGAGAAGLSLSSATVSFFKRKNSFQSVPNNSATTSMDQSLPNET</sequence>
<reference evidence="2" key="2">
    <citation type="submission" date="2020-05" db="UniProtKB">
        <authorList>
            <consortium name="EnsemblMetazoa"/>
        </authorList>
    </citation>
    <scope>IDENTIFICATION</scope>
    <source>
        <strain evidence="2">maculatus3</strain>
    </source>
</reference>
<dbReference type="AlphaFoldDB" id="A0A182SA43"/>